<evidence type="ECO:0000313" key="2">
    <source>
        <dbReference type="Proteomes" id="UP000255316"/>
    </source>
</evidence>
<reference evidence="1 2" key="1">
    <citation type="submission" date="2018-06" db="EMBL/GenBank/DDBJ databases">
        <authorList>
            <consortium name="Pathogen Informatics"/>
            <person name="Doyle S."/>
        </authorList>
    </citation>
    <scope>NUCLEOTIDE SEQUENCE [LARGE SCALE GENOMIC DNA]</scope>
    <source>
        <strain evidence="1 2">NCTC12438</strain>
    </source>
</reference>
<protein>
    <submittedName>
        <fullName evidence="1">Uncharacterized protein</fullName>
    </submittedName>
</protein>
<dbReference type="Proteomes" id="UP000255316">
    <property type="component" value="Unassembled WGS sequence"/>
</dbReference>
<proteinExistence type="predicted"/>
<accession>A0A378INP3</accession>
<dbReference type="AlphaFoldDB" id="A0A378INP3"/>
<dbReference type="EMBL" id="UGNX01000001">
    <property type="protein sequence ID" value="STX36759.1"/>
    <property type="molecule type" value="Genomic_DNA"/>
</dbReference>
<organism evidence="1 2">
    <name type="scientific">Legionella cincinnatiensis</name>
    <dbReference type="NCBI Taxonomy" id="28085"/>
    <lineage>
        <taxon>Bacteria</taxon>
        <taxon>Pseudomonadati</taxon>
        <taxon>Pseudomonadota</taxon>
        <taxon>Gammaproteobacteria</taxon>
        <taxon>Legionellales</taxon>
        <taxon>Legionellaceae</taxon>
        <taxon>Legionella</taxon>
    </lineage>
</organism>
<sequence length="39" mass="4606">MIFGDHILNDYLKKQVPVTRTVKKHHSKDELLHETSLSF</sequence>
<name>A0A378INP3_9GAMM</name>
<gene>
    <name evidence="1" type="ORF">NCTC12438_03396</name>
</gene>
<evidence type="ECO:0000313" key="1">
    <source>
        <dbReference type="EMBL" id="STX36759.1"/>
    </source>
</evidence>